<dbReference type="AlphaFoldDB" id="D0N3M1"/>
<dbReference type="KEGG" id="pif:PITG_05129"/>
<protein>
    <submittedName>
        <fullName evidence="1">Uncharacterized protein</fullName>
    </submittedName>
</protein>
<dbReference type="Proteomes" id="UP000006643">
    <property type="component" value="Unassembled WGS sequence"/>
</dbReference>
<gene>
    <name evidence="1" type="ORF">PITG_05129</name>
</gene>
<organism evidence="1 2">
    <name type="scientific">Phytophthora infestans (strain T30-4)</name>
    <name type="common">Potato late blight agent</name>
    <dbReference type="NCBI Taxonomy" id="403677"/>
    <lineage>
        <taxon>Eukaryota</taxon>
        <taxon>Sar</taxon>
        <taxon>Stramenopiles</taxon>
        <taxon>Oomycota</taxon>
        <taxon>Peronosporomycetes</taxon>
        <taxon>Peronosporales</taxon>
        <taxon>Peronosporaceae</taxon>
        <taxon>Phytophthora</taxon>
    </lineage>
</organism>
<name>D0N3M1_PHYIT</name>
<keyword evidence="2" id="KW-1185">Reference proteome</keyword>
<dbReference type="EMBL" id="DS028124">
    <property type="protein sequence ID" value="EEY68975.1"/>
    <property type="molecule type" value="Genomic_DNA"/>
</dbReference>
<sequence length="198" mass="22406">MSIPQLIFEAIKPPELRSWEHSALLEWLHADILGVIETRCRTLKNNFVPDVTALFREKLKMDLSIDDYDARVFQYYQDCSRIVENNGPQGLIANDEQKEGAQKRYRTAKEQRNASIRFKTVQSGAGRSLVRINGLLEVAYIPDSADEEDEFPVGAELQTLNSHCLAQWRLIRFTSVDTISNLLNTLPGIWRGSAGAGL</sequence>
<accession>D0N3M1</accession>
<evidence type="ECO:0000313" key="1">
    <source>
        <dbReference type="EMBL" id="EEY68975.1"/>
    </source>
</evidence>
<dbReference type="GeneID" id="9472490"/>
<proteinExistence type="predicted"/>
<dbReference type="RefSeq" id="XP_002998829.1">
    <property type="nucleotide sequence ID" value="XM_002998783.1"/>
</dbReference>
<evidence type="ECO:0000313" key="2">
    <source>
        <dbReference type="Proteomes" id="UP000006643"/>
    </source>
</evidence>
<dbReference type="InParanoid" id="D0N3M1"/>
<dbReference type="HOGENOM" id="CLU_1380504_0_0_1"/>
<dbReference type="VEuPathDB" id="FungiDB:PITG_05129"/>
<reference evidence="2" key="1">
    <citation type="journal article" date="2009" name="Nature">
        <title>Genome sequence and analysis of the Irish potato famine pathogen Phytophthora infestans.</title>
        <authorList>
            <consortium name="The Broad Institute Genome Sequencing Platform"/>
            <person name="Haas B.J."/>
            <person name="Kamoun S."/>
            <person name="Zody M.C."/>
            <person name="Jiang R.H."/>
            <person name="Handsaker R.E."/>
            <person name="Cano L.M."/>
            <person name="Grabherr M."/>
            <person name="Kodira C.D."/>
            <person name="Raffaele S."/>
            <person name="Torto-Alalibo T."/>
            <person name="Bozkurt T.O."/>
            <person name="Ah-Fong A.M."/>
            <person name="Alvarado L."/>
            <person name="Anderson V.L."/>
            <person name="Armstrong M.R."/>
            <person name="Avrova A."/>
            <person name="Baxter L."/>
            <person name="Beynon J."/>
            <person name="Boevink P.C."/>
            <person name="Bollmann S.R."/>
            <person name="Bos J.I."/>
            <person name="Bulone V."/>
            <person name="Cai G."/>
            <person name="Cakir C."/>
            <person name="Carrington J.C."/>
            <person name="Chawner M."/>
            <person name="Conti L."/>
            <person name="Costanzo S."/>
            <person name="Ewan R."/>
            <person name="Fahlgren N."/>
            <person name="Fischbach M.A."/>
            <person name="Fugelstad J."/>
            <person name="Gilroy E.M."/>
            <person name="Gnerre S."/>
            <person name="Green P.J."/>
            <person name="Grenville-Briggs L.J."/>
            <person name="Griffith J."/>
            <person name="Grunwald N.J."/>
            <person name="Horn K."/>
            <person name="Horner N.R."/>
            <person name="Hu C.H."/>
            <person name="Huitema E."/>
            <person name="Jeong D.H."/>
            <person name="Jones A.M."/>
            <person name="Jones J.D."/>
            <person name="Jones R.W."/>
            <person name="Karlsson E.K."/>
            <person name="Kunjeti S.G."/>
            <person name="Lamour K."/>
            <person name="Liu Z."/>
            <person name="Ma L."/>
            <person name="Maclean D."/>
            <person name="Chibucos M.C."/>
            <person name="McDonald H."/>
            <person name="McWalters J."/>
            <person name="Meijer H.J."/>
            <person name="Morgan W."/>
            <person name="Morris P.F."/>
            <person name="Munro C.A."/>
            <person name="O'Neill K."/>
            <person name="Ospina-Giraldo M."/>
            <person name="Pinzon A."/>
            <person name="Pritchard L."/>
            <person name="Ramsahoye B."/>
            <person name="Ren Q."/>
            <person name="Restrepo S."/>
            <person name="Roy S."/>
            <person name="Sadanandom A."/>
            <person name="Savidor A."/>
            <person name="Schornack S."/>
            <person name="Schwartz D.C."/>
            <person name="Schumann U.D."/>
            <person name="Schwessinger B."/>
            <person name="Seyer L."/>
            <person name="Sharpe T."/>
            <person name="Silvar C."/>
            <person name="Song J."/>
            <person name="Studholme D.J."/>
            <person name="Sykes S."/>
            <person name="Thines M."/>
            <person name="van de Vondervoort P.J."/>
            <person name="Phuntumart V."/>
            <person name="Wawra S."/>
            <person name="Weide R."/>
            <person name="Win J."/>
            <person name="Young C."/>
            <person name="Zhou S."/>
            <person name="Fry W."/>
            <person name="Meyers B.C."/>
            <person name="van West P."/>
            <person name="Ristaino J."/>
            <person name="Govers F."/>
            <person name="Birch P.R."/>
            <person name="Whisson S.C."/>
            <person name="Judelson H.S."/>
            <person name="Nusbaum C."/>
        </authorList>
    </citation>
    <scope>NUCLEOTIDE SEQUENCE [LARGE SCALE GENOMIC DNA]</scope>
    <source>
        <strain evidence="2">T30-4</strain>
    </source>
</reference>